<dbReference type="AlphaFoldDB" id="A0A9X1MN51"/>
<sequence>MQGDLFPGIEYIVFSMAFLAIGIPLGLLAILIALLRRLTAARLLGKFCVGAGVLGAAILGYLLFSNSVPMPVLFILLIPAALGGVTLAIAYYYKDRPPLGRWQVPFPALIYVTLVVAGAAGIYKMSQTSFYRERDQCLANFQRMPGIDNVVVHGHEVSRFEVDSVQFSLAGRPDTLVKLGGQEELFDCKSSDRLESLAVLQIGPWTFGGQGKKPRKGSTAEEPLFSKFGIYALSFGPDSPLRDLVPLKIESVDDLVEHYDELVELLESWPRKEAPGHLERGDETLDYWVIDNRPPNRDDASD</sequence>
<feature type="transmembrane region" description="Helical" evidence="1">
    <location>
        <begin position="70"/>
        <end position="92"/>
    </location>
</feature>
<accession>A0A9X1MN51</accession>
<gene>
    <name evidence="2" type="ORF">LOC68_15735</name>
</gene>
<feature type="transmembrane region" description="Helical" evidence="1">
    <location>
        <begin position="12"/>
        <end position="35"/>
    </location>
</feature>
<keyword evidence="1" id="KW-0812">Transmembrane</keyword>
<evidence type="ECO:0000313" key="3">
    <source>
        <dbReference type="Proteomes" id="UP001139103"/>
    </source>
</evidence>
<feature type="transmembrane region" description="Helical" evidence="1">
    <location>
        <begin position="104"/>
        <end position="123"/>
    </location>
</feature>
<proteinExistence type="predicted"/>
<protein>
    <recommendedName>
        <fullName evidence="4">Transmembrane protein</fullName>
    </recommendedName>
</protein>
<keyword evidence="1" id="KW-1133">Transmembrane helix</keyword>
<evidence type="ECO:0000313" key="2">
    <source>
        <dbReference type="EMBL" id="MCC9629841.1"/>
    </source>
</evidence>
<dbReference type="RefSeq" id="WP_230220459.1">
    <property type="nucleotide sequence ID" value="NZ_JAJKFT010000010.1"/>
</dbReference>
<feature type="transmembrane region" description="Helical" evidence="1">
    <location>
        <begin position="47"/>
        <end position="64"/>
    </location>
</feature>
<keyword evidence="1" id="KW-0472">Membrane</keyword>
<dbReference type="EMBL" id="JAJKFT010000010">
    <property type="protein sequence ID" value="MCC9629841.1"/>
    <property type="molecule type" value="Genomic_DNA"/>
</dbReference>
<name>A0A9X1MN51_9BACT</name>
<organism evidence="2 3">
    <name type="scientific">Blastopirellula sediminis</name>
    <dbReference type="NCBI Taxonomy" id="2894196"/>
    <lineage>
        <taxon>Bacteria</taxon>
        <taxon>Pseudomonadati</taxon>
        <taxon>Planctomycetota</taxon>
        <taxon>Planctomycetia</taxon>
        <taxon>Pirellulales</taxon>
        <taxon>Pirellulaceae</taxon>
        <taxon>Blastopirellula</taxon>
    </lineage>
</organism>
<comment type="caution">
    <text evidence="2">The sequence shown here is derived from an EMBL/GenBank/DDBJ whole genome shotgun (WGS) entry which is preliminary data.</text>
</comment>
<keyword evidence="3" id="KW-1185">Reference proteome</keyword>
<dbReference type="Proteomes" id="UP001139103">
    <property type="component" value="Unassembled WGS sequence"/>
</dbReference>
<evidence type="ECO:0000256" key="1">
    <source>
        <dbReference type="SAM" id="Phobius"/>
    </source>
</evidence>
<evidence type="ECO:0008006" key="4">
    <source>
        <dbReference type="Google" id="ProtNLM"/>
    </source>
</evidence>
<reference evidence="2" key="1">
    <citation type="submission" date="2021-11" db="EMBL/GenBank/DDBJ databases">
        <title>Genome sequence.</title>
        <authorList>
            <person name="Sun Q."/>
        </authorList>
    </citation>
    <scope>NUCLEOTIDE SEQUENCE</scope>
    <source>
        <strain evidence="2">JC732</strain>
    </source>
</reference>